<proteinExistence type="predicted"/>
<dbReference type="Gene3D" id="3.30.450.20">
    <property type="entry name" value="PAS domain"/>
    <property type="match status" value="3"/>
</dbReference>
<dbReference type="SUPFAM" id="SSF55785">
    <property type="entry name" value="PYP-like sensor domain (PAS domain)"/>
    <property type="match status" value="3"/>
</dbReference>
<dbReference type="PANTHER" id="PTHR43711:SF26">
    <property type="entry name" value="SENSOR HISTIDINE KINASE RCSC"/>
    <property type="match status" value="1"/>
</dbReference>
<dbReference type="EMBL" id="JAYFUM010000002">
    <property type="protein sequence ID" value="MEA5137894.1"/>
    <property type="molecule type" value="Genomic_DNA"/>
</dbReference>
<dbReference type="InterPro" id="IPR036890">
    <property type="entry name" value="HATPase_C_sf"/>
</dbReference>
<dbReference type="InterPro" id="IPR004358">
    <property type="entry name" value="Sig_transdc_His_kin-like_C"/>
</dbReference>
<dbReference type="CDD" id="cd00130">
    <property type="entry name" value="PAS"/>
    <property type="match status" value="1"/>
</dbReference>
<name>A0ABU5Q502_9BACT</name>
<dbReference type="InterPro" id="IPR013656">
    <property type="entry name" value="PAS_4"/>
</dbReference>
<evidence type="ECO:0000313" key="10">
    <source>
        <dbReference type="EMBL" id="MEA5137894.1"/>
    </source>
</evidence>
<evidence type="ECO:0000256" key="6">
    <source>
        <dbReference type="ARBA" id="ARBA00023012"/>
    </source>
</evidence>
<dbReference type="Gene3D" id="3.30.565.10">
    <property type="entry name" value="Histidine kinase-like ATPase, C-terminal domain"/>
    <property type="match status" value="1"/>
</dbReference>
<dbReference type="InterPro" id="IPR003661">
    <property type="entry name" value="HisK_dim/P_dom"/>
</dbReference>
<dbReference type="InterPro" id="IPR036097">
    <property type="entry name" value="HisK_dim/P_sf"/>
</dbReference>
<evidence type="ECO:0000259" key="7">
    <source>
        <dbReference type="PROSITE" id="PS50109"/>
    </source>
</evidence>
<dbReference type="PRINTS" id="PR00344">
    <property type="entry name" value="BCTRLSENSOR"/>
</dbReference>
<dbReference type="InterPro" id="IPR035965">
    <property type="entry name" value="PAS-like_dom_sf"/>
</dbReference>
<dbReference type="PROSITE" id="PS50112">
    <property type="entry name" value="PAS"/>
    <property type="match status" value="1"/>
</dbReference>
<dbReference type="InterPro" id="IPR000014">
    <property type="entry name" value="PAS"/>
</dbReference>
<organism evidence="10 11">
    <name type="scientific">Arcicella rigui</name>
    <dbReference type="NCBI Taxonomy" id="797020"/>
    <lineage>
        <taxon>Bacteria</taxon>
        <taxon>Pseudomonadati</taxon>
        <taxon>Bacteroidota</taxon>
        <taxon>Cytophagia</taxon>
        <taxon>Cytophagales</taxon>
        <taxon>Flectobacillaceae</taxon>
        <taxon>Arcicella</taxon>
    </lineage>
</organism>
<dbReference type="InterPro" id="IPR001610">
    <property type="entry name" value="PAC"/>
</dbReference>
<dbReference type="Gene3D" id="1.10.287.130">
    <property type="match status" value="1"/>
</dbReference>
<dbReference type="CDD" id="cd00082">
    <property type="entry name" value="HisKA"/>
    <property type="match status" value="1"/>
</dbReference>
<evidence type="ECO:0000259" key="8">
    <source>
        <dbReference type="PROSITE" id="PS50112"/>
    </source>
</evidence>
<dbReference type="SUPFAM" id="SSF47384">
    <property type="entry name" value="Homodimeric domain of signal transducing histidine kinase"/>
    <property type="match status" value="1"/>
</dbReference>
<feature type="domain" description="PAS" evidence="8">
    <location>
        <begin position="267"/>
        <end position="312"/>
    </location>
</feature>
<dbReference type="SMART" id="SM00091">
    <property type="entry name" value="PAS"/>
    <property type="match status" value="2"/>
</dbReference>
<dbReference type="Proteomes" id="UP001302949">
    <property type="component" value="Unassembled WGS sequence"/>
</dbReference>
<dbReference type="GO" id="GO:0016301">
    <property type="term" value="F:kinase activity"/>
    <property type="evidence" value="ECO:0007669"/>
    <property type="project" value="UniProtKB-KW"/>
</dbReference>
<keyword evidence="6" id="KW-0902">Two-component regulatory system</keyword>
<dbReference type="RefSeq" id="WP_323295064.1">
    <property type="nucleotide sequence ID" value="NZ_JAYFUM010000002.1"/>
</dbReference>
<comment type="catalytic activity">
    <reaction evidence="1">
        <text>ATP + protein L-histidine = ADP + protein N-phospho-L-histidine.</text>
        <dbReference type="EC" id="2.7.13.3"/>
    </reaction>
</comment>
<dbReference type="InterPro" id="IPR000700">
    <property type="entry name" value="PAS-assoc_C"/>
</dbReference>
<dbReference type="PROSITE" id="PS50109">
    <property type="entry name" value="HIS_KIN"/>
    <property type="match status" value="1"/>
</dbReference>
<keyword evidence="5 10" id="KW-0418">Kinase</keyword>
<dbReference type="EC" id="2.7.13.3" evidence="2"/>
<gene>
    <name evidence="10" type="ORF">VB248_02040</name>
</gene>
<dbReference type="CDD" id="cd00075">
    <property type="entry name" value="HATPase"/>
    <property type="match status" value="1"/>
</dbReference>
<feature type="domain" description="Histidine kinase" evidence="7">
    <location>
        <begin position="411"/>
        <end position="629"/>
    </location>
</feature>
<dbReference type="InterPro" id="IPR050736">
    <property type="entry name" value="Sensor_HK_Regulatory"/>
</dbReference>
<protein>
    <recommendedName>
        <fullName evidence="2">histidine kinase</fullName>
        <ecNumber evidence="2">2.7.13.3</ecNumber>
    </recommendedName>
</protein>
<dbReference type="SMART" id="SM00086">
    <property type="entry name" value="PAC"/>
    <property type="match status" value="2"/>
</dbReference>
<reference evidence="10 11" key="1">
    <citation type="submission" date="2023-12" db="EMBL/GenBank/DDBJ databases">
        <title>Novel species of the genus Arcicella isolated from rivers.</title>
        <authorList>
            <person name="Lu H."/>
        </authorList>
    </citation>
    <scope>NUCLEOTIDE SEQUENCE [LARGE SCALE GENOMIC DNA]</scope>
    <source>
        <strain evidence="10 11">KCTC 23307</strain>
    </source>
</reference>
<evidence type="ECO:0000259" key="9">
    <source>
        <dbReference type="PROSITE" id="PS50113"/>
    </source>
</evidence>
<dbReference type="InterPro" id="IPR003594">
    <property type="entry name" value="HATPase_dom"/>
</dbReference>
<dbReference type="Pfam" id="PF13426">
    <property type="entry name" value="PAS_9"/>
    <property type="match status" value="2"/>
</dbReference>
<comment type="caution">
    <text evidence="10">The sequence shown here is derived from an EMBL/GenBank/DDBJ whole genome shotgun (WGS) entry which is preliminary data.</text>
</comment>
<evidence type="ECO:0000313" key="11">
    <source>
        <dbReference type="Proteomes" id="UP001302949"/>
    </source>
</evidence>
<evidence type="ECO:0000256" key="4">
    <source>
        <dbReference type="ARBA" id="ARBA00022679"/>
    </source>
</evidence>
<sequence length="633" mass="73659">MITKEDSLVHKLNFILNKIPFAVLLEDSNRRLQFTNQNFCQLFNIEAKPEQMVGFNCAEAAEIVAPLFKNPEEFLNRIDEILEKKVAVNQEVIELANGKVFLRDYLPIFNDEVFEGQVWIYYDYTSTRRMEYENIRHKEFYERILHNIPADIAVFDKNHRYTFVNKIAIKDDIIREWIIGKDDFEYIQLKEKDINIAKVRRALFNTVIQEKNPQEFVEENIKKDGDVQFNLRRMQPFFTEQGEVDYVVGYGMDITSIKKAEEYIRRKEQNFAQIPDMLSIVVVIIDKALNIVFANSSFESVFGYPPSEIIGKKIEEIALSDMVSIRRDIELYETNAITEDAPKEFQFKDKYGSTKYLTYSLMPYERADVAETNYALFFNDVTDQHLAVSELQKIIEKERRLNELKSGFVNIVSHEMRTPLSVIQSSAQILELLNGADRVTKELLTLHTNRIVSEVGGMENLMEELLLVSKIESGKIEFKPFPQNLSSFVKTLLFERYSPYNDGRYMRFEERGTLRELAFDRVMMQHILNNVINNAFKYSSGRKPPVIRLRYGINKISIIVMDFGIGIPEKDRQNLFKAFSRASNVDGIKGTGLGLLVVKYFLEFHQAKLRFKTKVNTGTCIIIDMIENPALDV</sequence>
<keyword evidence="11" id="KW-1185">Reference proteome</keyword>
<dbReference type="InterPro" id="IPR005467">
    <property type="entry name" value="His_kinase_dom"/>
</dbReference>
<feature type="domain" description="PAC" evidence="9">
    <location>
        <begin position="212"/>
        <end position="266"/>
    </location>
</feature>
<dbReference type="Pfam" id="PF08448">
    <property type="entry name" value="PAS_4"/>
    <property type="match status" value="1"/>
</dbReference>
<dbReference type="SMART" id="SM00387">
    <property type="entry name" value="HATPase_c"/>
    <property type="match status" value="1"/>
</dbReference>
<accession>A0ABU5Q502</accession>
<dbReference type="SUPFAM" id="SSF55874">
    <property type="entry name" value="ATPase domain of HSP90 chaperone/DNA topoisomerase II/histidine kinase"/>
    <property type="match status" value="1"/>
</dbReference>
<evidence type="ECO:0000256" key="2">
    <source>
        <dbReference type="ARBA" id="ARBA00012438"/>
    </source>
</evidence>
<dbReference type="SMART" id="SM00388">
    <property type="entry name" value="HisKA"/>
    <property type="match status" value="1"/>
</dbReference>
<dbReference type="NCBIfam" id="TIGR00229">
    <property type="entry name" value="sensory_box"/>
    <property type="match status" value="2"/>
</dbReference>
<evidence type="ECO:0000256" key="3">
    <source>
        <dbReference type="ARBA" id="ARBA00022553"/>
    </source>
</evidence>
<evidence type="ECO:0000256" key="5">
    <source>
        <dbReference type="ARBA" id="ARBA00022777"/>
    </source>
</evidence>
<keyword evidence="3" id="KW-0597">Phosphoprotein</keyword>
<dbReference type="PROSITE" id="PS50113">
    <property type="entry name" value="PAC"/>
    <property type="match status" value="1"/>
</dbReference>
<dbReference type="PANTHER" id="PTHR43711">
    <property type="entry name" value="TWO-COMPONENT HISTIDINE KINASE"/>
    <property type="match status" value="1"/>
</dbReference>
<dbReference type="Pfam" id="PF02518">
    <property type="entry name" value="HATPase_c"/>
    <property type="match status" value="1"/>
</dbReference>
<dbReference type="Pfam" id="PF00512">
    <property type="entry name" value="HisKA"/>
    <property type="match status" value="1"/>
</dbReference>
<keyword evidence="4" id="KW-0808">Transferase</keyword>
<evidence type="ECO:0000256" key="1">
    <source>
        <dbReference type="ARBA" id="ARBA00000085"/>
    </source>
</evidence>